<reference evidence="6" key="1">
    <citation type="submission" date="2016-10" db="EMBL/GenBank/DDBJ databases">
        <authorList>
            <person name="Varghese N."/>
            <person name="Submissions S."/>
        </authorList>
    </citation>
    <scope>NUCLEOTIDE SEQUENCE [LARGE SCALE GENOMIC DNA]</scope>
    <source>
        <strain evidence="6">930I</strain>
    </source>
</reference>
<gene>
    <name evidence="5" type="ORF">SAMN05421742_11111</name>
</gene>
<dbReference type="Pfam" id="PF14246">
    <property type="entry name" value="TetR_C_7"/>
    <property type="match status" value="1"/>
</dbReference>
<evidence type="ECO:0000256" key="2">
    <source>
        <dbReference type="PROSITE-ProRule" id="PRU00335"/>
    </source>
</evidence>
<dbReference type="InterPro" id="IPR050109">
    <property type="entry name" value="HTH-type_TetR-like_transc_reg"/>
</dbReference>
<dbReference type="InterPro" id="IPR036271">
    <property type="entry name" value="Tet_transcr_reg_TetR-rel_C_sf"/>
</dbReference>
<name>A0A1G8ER20_9PROT</name>
<organism evidence="5 6">
    <name type="scientific">Roseospirillum parvum</name>
    <dbReference type="NCBI Taxonomy" id="83401"/>
    <lineage>
        <taxon>Bacteria</taxon>
        <taxon>Pseudomonadati</taxon>
        <taxon>Pseudomonadota</taxon>
        <taxon>Alphaproteobacteria</taxon>
        <taxon>Rhodospirillales</taxon>
        <taxon>Rhodospirillaceae</taxon>
        <taxon>Roseospirillum</taxon>
    </lineage>
</organism>
<dbReference type="OrthoDB" id="9816431at2"/>
<dbReference type="PANTHER" id="PTHR30055">
    <property type="entry name" value="HTH-TYPE TRANSCRIPTIONAL REGULATOR RUTR"/>
    <property type="match status" value="1"/>
</dbReference>
<dbReference type="GO" id="GO:0003700">
    <property type="term" value="F:DNA-binding transcription factor activity"/>
    <property type="evidence" value="ECO:0007669"/>
    <property type="project" value="TreeGrafter"/>
</dbReference>
<proteinExistence type="predicted"/>
<dbReference type="STRING" id="83401.SAMN05421742_11111"/>
<dbReference type="Pfam" id="PF00440">
    <property type="entry name" value="TetR_N"/>
    <property type="match status" value="1"/>
</dbReference>
<evidence type="ECO:0000256" key="1">
    <source>
        <dbReference type="ARBA" id="ARBA00023125"/>
    </source>
</evidence>
<dbReference type="SUPFAM" id="SSF46689">
    <property type="entry name" value="Homeodomain-like"/>
    <property type="match status" value="1"/>
</dbReference>
<dbReference type="EMBL" id="FNCV01000011">
    <property type="protein sequence ID" value="SDH72340.1"/>
    <property type="molecule type" value="Genomic_DNA"/>
</dbReference>
<sequence length="228" mass="25264">MQERLCDTAPKPMPRRRGRPPLDPGQREALILDALEKLVATKGLKAATMDAVARAAGMSKRTLYAIHDSRAALFTAWVRRVRASLVRPLPAEAHDLPLKERLHLLLRREVRARISERRLAVLRAMIAEAPEAQQVAQAFLREGAGTARAMIAEELARAMARGEIVPLDPQAASEVLFDMVYHNPLDWLLDSQRPPLDAEQAEARLGLAIGLFLDGARVRRQESLAVGN</sequence>
<dbReference type="AlphaFoldDB" id="A0A1G8ER20"/>
<dbReference type="PROSITE" id="PS50977">
    <property type="entry name" value="HTH_TETR_2"/>
    <property type="match status" value="1"/>
</dbReference>
<evidence type="ECO:0000259" key="4">
    <source>
        <dbReference type="PROSITE" id="PS50977"/>
    </source>
</evidence>
<dbReference type="GO" id="GO:0000976">
    <property type="term" value="F:transcription cis-regulatory region binding"/>
    <property type="evidence" value="ECO:0007669"/>
    <property type="project" value="TreeGrafter"/>
</dbReference>
<dbReference type="InterPro" id="IPR009057">
    <property type="entry name" value="Homeodomain-like_sf"/>
</dbReference>
<dbReference type="InterPro" id="IPR039536">
    <property type="entry name" value="TetR_C_Proteobacteria"/>
</dbReference>
<evidence type="ECO:0000313" key="6">
    <source>
        <dbReference type="Proteomes" id="UP000217076"/>
    </source>
</evidence>
<dbReference type="InterPro" id="IPR001647">
    <property type="entry name" value="HTH_TetR"/>
</dbReference>
<feature type="DNA-binding region" description="H-T-H motif" evidence="2">
    <location>
        <begin position="48"/>
        <end position="67"/>
    </location>
</feature>
<keyword evidence="1 2" id="KW-0238">DNA-binding</keyword>
<evidence type="ECO:0000256" key="3">
    <source>
        <dbReference type="SAM" id="MobiDB-lite"/>
    </source>
</evidence>
<dbReference type="SUPFAM" id="SSF48498">
    <property type="entry name" value="Tetracyclin repressor-like, C-terminal domain"/>
    <property type="match status" value="1"/>
</dbReference>
<feature type="region of interest" description="Disordered" evidence="3">
    <location>
        <begin position="1"/>
        <end position="25"/>
    </location>
</feature>
<dbReference type="PANTHER" id="PTHR30055:SF223">
    <property type="entry name" value="HTH-TYPE TRANSCRIPTIONAL REGULATOR UIDR"/>
    <property type="match status" value="1"/>
</dbReference>
<accession>A0A1G8ER20</accession>
<feature type="domain" description="HTH tetR-type" evidence="4">
    <location>
        <begin position="25"/>
        <end position="85"/>
    </location>
</feature>
<dbReference type="Proteomes" id="UP000217076">
    <property type="component" value="Unassembled WGS sequence"/>
</dbReference>
<evidence type="ECO:0000313" key="5">
    <source>
        <dbReference type="EMBL" id="SDH72340.1"/>
    </source>
</evidence>
<dbReference type="Gene3D" id="1.10.357.10">
    <property type="entry name" value="Tetracycline Repressor, domain 2"/>
    <property type="match status" value="1"/>
</dbReference>
<keyword evidence="6" id="KW-1185">Reference proteome</keyword>
<protein>
    <submittedName>
        <fullName evidence="5">DNA-binding transcriptional regulator, AcrR family</fullName>
    </submittedName>
</protein>